<evidence type="ECO:0000256" key="7">
    <source>
        <dbReference type="ARBA" id="ARBA00023295"/>
    </source>
</evidence>
<dbReference type="SUPFAM" id="SSF51445">
    <property type="entry name" value="(Trans)glycosidases"/>
    <property type="match status" value="1"/>
</dbReference>
<dbReference type="GO" id="GO:0030246">
    <property type="term" value="F:carbohydrate binding"/>
    <property type="evidence" value="ECO:0007669"/>
    <property type="project" value="InterPro"/>
</dbReference>
<comment type="catalytic activity">
    <reaction evidence="1">
        <text>Random endo-hydrolysis of N-acetyl-beta-D-glucosaminide (1-&gt;4)-beta-linkages in chitin and chitodextrins.</text>
        <dbReference type="EC" id="3.2.1.14"/>
    </reaction>
</comment>
<dbReference type="Proteomes" id="UP000027265">
    <property type="component" value="Unassembled WGS sequence"/>
</dbReference>
<name>A0A067PQJ4_9AGAM</name>
<evidence type="ECO:0000313" key="13">
    <source>
        <dbReference type="Proteomes" id="UP000027265"/>
    </source>
</evidence>
<dbReference type="AlphaFoldDB" id="A0A067PQJ4"/>
<protein>
    <recommendedName>
        <fullName evidence="2">chitinase</fullName>
        <ecNumber evidence="2">3.2.1.14</ecNumber>
    </recommendedName>
</protein>
<dbReference type="GO" id="GO:0008061">
    <property type="term" value="F:chitin binding"/>
    <property type="evidence" value="ECO:0007669"/>
    <property type="project" value="UniProtKB-KW"/>
</dbReference>
<keyword evidence="7" id="KW-0326">Glycosidase</keyword>
<evidence type="ECO:0000256" key="1">
    <source>
        <dbReference type="ARBA" id="ARBA00000822"/>
    </source>
</evidence>
<dbReference type="STRING" id="933084.A0A067PQJ4"/>
<evidence type="ECO:0000256" key="2">
    <source>
        <dbReference type="ARBA" id="ARBA00012729"/>
    </source>
</evidence>
<dbReference type="Gene3D" id="3.20.20.80">
    <property type="entry name" value="Glycosidases"/>
    <property type="match status" value="1"/>
</dbReference>
<keyword evidence="5" id="KW-0146">Chitin degradation</keyword>
<dbReference type="PROSITE" id="PS51910">
    <property type="entry name" value="GH18_2"/>
    <property type="match status" value="1"/>
</dbReference>
<dbReference type="InParanoid" id="A0A067PQJ4"/>
<evidence type="ECO:0000259" key="11">
    <source>
        <dbReference type="PROSITE" id="PS51910"/>
    </source>
</evidence>
<dbReference type="InterPro" id="IPR045321">
    <property type="entry name" value="Cts1-like"/>
</dbReference>
<feature type="chain" id="PRO_5001646931" description="chitinase" evidence="10">
    <location>
        <begin position="19"/>
        <end position="471"/>
    </location>
</feature>
<proteinExistence type="predicted"/>
<feature type="domain" description="GH18" evidence="11">
    <location>
        <begin position="25"/>
        <end position="326"/>
    </location>
</feature>
<evidence type="ECO:0000256" key="8">
    <source>
        <dbReference type="ARBA" id="ARBA00023326"/>
    </source>
</evidence>
<dbReference type="InterPro" id="IPR001223">
    <property type="entry name" value="Glyco_hydro18_cat"/>
</dbReference>
<dbReference type="OrthoDB" id="6020543at2759"/>
<keyword evidence="13" id="KW-1185">Reference proteome</keyword>
<organism evidence="12 13">
    <name type="scientific">Jaapia argillacea MUCL 33604</name>
    <dbReference type="NCBI Taxonomy" id="933084"/>
    <lineage>
        <taxon>Eukaryota</taxon>
        <taxon>Fungi</taxon>
        <taxon>Dikarya</taxon>
        <taxon>Basidiomycota</taxon>
        <taxon>Agaricomycotina</taxon>
        <taxon>Agaricomycetes</taxon>
        <taxon>Agaricomycetidae</taxon>
        <taxon>Jaapiales</taxon>
        <taxon>Jaapiaceae</taxon>
        <taxon>Jaapia</taxon>
    </lineage>
</organism>
<evidence type="ECO:0000256" key="10">
    <source>
        <dbReference type="SAM" id="SignalP"/>
    </source>
</evidence>
<keyword evidence="8" id="KW-0624">Polysaccharide degradation</keyword>
<evidence type="ECO:0000256" key="5">
    <source>
        <dbReference type="ARBA" id="ARBA00023024"/>
    </source>
</evidence>
<keyword evidence="4" id="KW-0378">Hydrolase</keyword>
<dbReference type="PANTHER" id="PTHR45708:SF49">
    <property type="entry name" value="ENDOCHITINASE"/>
    <property type="match status" value="1"/>
</dbReference>
<dbReference type="GO" id="GO:0005576">
    <property type="term" value="C:extracellular region"/>
    <property type="evidence" value="ECO:0007669"/>
    <property type="project" value="InterPro"/>
</dbReference>
<accession>A0A067PQJ4</accession>
<sequence>MLSQVAFLLLSGALAVSGFNNAATSNLAVYWGQNSYGATHSNTADWQQTISYYCQDDTIDAIPMAFLNVFFGTGGLPSLDLSNICSVSDDPVFNGTQLPNCSFLAAGIETCQSMGKIVTMSLGGATGAVGFTSVTQAETFALTIWNLLLGGTSTERPFGSAVLDGIDLDIEGGSTEYFSNFVTTLRGYMDGGSKTYYITGAPQCPFPDAYLGSVINAVAFDALYVQFYNNYCELTYYSDANDWDFGTWDNWAKTTSPNPNIKIYIGAPADSTAAGTGYVDVATLGMIAQQTLSEYSSFGGVMLWDASQAYANGRYDQGIKSYLTGSTVTTTATTTATSTTTTTTSTTTTSTTTTAPATTTTASTGSCGTVASWVNNVAYTSGNQVVYSGSLWTANQWNYAETPGGASGAWNDDGPCATTQASPIAVQEGVMTILAPVVVTVNAANTQTTAYVAQAKRTSAPEMKRSRLFKV</sequence>
<dbReference type="InterPro" id="IPR050542">
    <property type="entry name" value="Glycosyl_Hydrlase18_Chitinase"/>
</dbReference>
<dbReference type="EMBL" id="KL197720">
    <property type="protein sequence ID" value="KDQ57024.1"/>
    <property type="molecule type" value="Genomic_DNA"/>
</dbReference>
<evidence type="ECO:0000256" key="9">
    <source>
        <dbReference type="SAM" id="MobiDB-lite"/>
    </source>
</evidence>
<evidence type="ECO:0000256" key="6">
    <source>
        <dbReference type="ARBA" id="ARBA00023277"/>
    </source>
</evidence>
<dbReference type="GO" id="GO:0000272">
    <property type="term" value="P:polysaccharide catabolic process"/>
    <property type="evidence" value="ECO:0007669"/>
    <property type="project" value="UniProtKB-KW"/>
</dbReference>
<dbReference type="GO" id="GO:0008843">
    <property type="term" value="F:endochitinase activity"/>
    <property type="evidence" value="ECO:0007669"/>
    <property type="project" value="UniProtKB-EC"/>
</dbReference>
<feature type="region of interest" description="Disordered" evidence="9">
    <location>
        <begin position="334"/>
        <end position="361"/>
    </location>
</feature>
<keyword evidence="10" id="KW-0732">Signal</keyword>
<dbReference type="PANTHER" id="PTHR45708">
    <property type="entry name" value="ENDOCHITINASE"/>
    <property type="match status" value="1"/>
</dbReference>
<gene>
    <name evidence="12" type="ORF">JAAARDRAFT_207373</name>
</gene>
<dbReference type="GO" id="GO:0006032">
    <property type="term" value="P:chitin catabolic process"/>
    <property type="evidence" value="ECO:0007669"/>
    <property type="project" value="UniProtKB-KW"/>
</dbReference>
<evidence type="ECO:0000256" key="3">
    <source>
        <dbReference type="ARBA" id="ARBA00022669"/>
    </source>
</evidence>
<keyword evidence="6" id="KW-0119">Carbohydrate metabolism</keyword>
<dbReference type="CDD" id="cd12215">
    <property type="entry name" value="ChiC_BD"/>
    <property type="match status" value="1"/>
</dbReference>
<dbReference type="PROSITE" id="PS01095">
    <property type="entry name" value="GH18_1"/>
    <property type="match status" value="1"/>
</dbReference>
<reference evidence="13" key="1">
    <citation type="journal article" date="2014" name="Proc. Natl. Acad. Sci. U.S.A.">
        <title>Extensive sampling of basidiomycete genomes demonstrates inadequacy of the white-rot/brown-rot paradigm for wood decay fungi.</title>
        <authorList>
            <person name="Riley R."/>
            <person name="Salamov A.A."/>
            <person name="Brown D.W."/>
            <person name="Nagy L.G."/>
            <person name="Floudas D."/>
            <person name="Held B.W."/>
            <person name="Levasseur A."/>
            <person name="Lombard V."/>
            <person name="Morin E."/>
            <person name="Otillar R."/>
            <person name="Lindquist E.A."/>
            <person name="Sun H."/>
            <person name="LaButti K.M."/>
            <person name="Schmutz J."/>
            <person name="Jabbour D."/>
            <person name="Luo H."/>
            <person name="Baker S.E."/>
            <person name="Pisabarro A.G."/>
            <person name="Walton J.D."/>
            <person name="Blanchette R.A."/>
            <person name="Henrissat B."/>
            <person name="Martin F."/>
            <person name="Cullen D."/>
            <person name="Hibbett D.S."/>
            <person name="Grigoriev I.V."/>
        </authorList>
    </citation>
    <scope>NUCLEOTIDE SEQUENCE [LARGE SCALE GENOMIC DNA]</scope>
    <source>
        <strain evidence="13">MUCL 33604</strain>
    </source>
</reference>
<dbReference type="InterPro" id="IPR001579">
    <property type="entry name" value="Glyco_hydro_18_chit_AS"/>
</dbReference>
<feature type="signal peptide" evidence="10">
    <location>
        <begin position="1"/>
        <end position="18"/>
    </location>
</feature>
<dbReference type="CDD" id="cd02877">
    <property type="entry name" value="GH18_hevamine_XipI_class_III"/>
    <property type="match status" value="1"/>
</dbReference>
<dbReference type="EC" id="3.2.1.14" evidence="2"/>
<keyword evidence="3" id="KW-0147">Chitin-binding</keyword>
<dbReference type="SUPFAM" id="SSF51055">
    <property type="entry name" value="Carbohydrate binding domain"/>
    <property type="match status" value="1"/>
</dbReference>
<dbReference type="InterPro" id="IPR017853">
    <property type="entry name" value="GH"/>
</dbReference>
<evidence type="ECO:0000313" key="12">
    <source>
        <dbReference type="EMBL" id="KDQ57024.1"/>
    </source>
</evidence>
<dbReference type="InterPro" id="IPR036573">
    <property type="entry name" value="CBM_sf_5/12"/>
</dbReference>
<evidence type="ECO:0000256" key="4">
    <source>
        <dbReference type="ARBA" id="ARBA00022801"/>
    </source>
</evidence>
<dbReference type="HOGENOM" id="CLU_007818_1_2_1"/>
<dbReference type="Gene3D" id="2.10.10.20">
    <property type="entry name" value="Carbohydrate-binding module superfamily 5/12"/>
    <property type="match status" value="1"/>
</dbReference>